<feature type="transmembrane region" description="Helical" evidence="1">
    <location>
        <begin position="39"/>
        <end position="59"/>
    </location>
</feature>
<dbReference type="AlphaFoldDB" id="A0A7W7NUR9"/>
<name>A0A7W7NUR9_9SPHN</name>
<keyword evidence="1" id="KW-0472">Membrane</keyword>
<dbReference type="EMBL" id="JACHLN010000004">
    <property type="protein sequence ID" value="MBB4841099.1"/>
    <property type="molecule type" value="Genomic_DNA"/>
</dbReference>
<comment type="caution">
    <text evidence="2">The sequence shown here is derived from an EMBL/GenBank/DDBJ whole genome shotgun (WGS) entry which is preliminary data.</text>
</comment>
<reference evidence="2 3" key="1">
    <citation type="submission" date="2020-08" db="EMBL/GenBank/DDBJ databases">
        <title>Functional genomics of gut bacteria from endangered species of beetles.</title>
        <authorList>
            <person name="Carlos-Shanley C."/>
        </authorList>
    </citation>
    <scope>NUCLEOTIDE SEQUENCE [LARGE SCALE GENOMIC DNA]</scope>
    <source>
        <strain evidence="2 3">S00224</strain>
    </source>
</reference>
<keyword evidence="1" id="KW-0812">Transmembrane</keyword>
<protein>
    <submittedName>
        <fullName evidence="2">Uncharacterized protein</fullName>
    </submittedName>
</protein>
<accession>A0A7W7NUR9</accession>
<proteinExistence type="predicted"/>
<evidence type="ECO:0000313" key="2">
    <source>
        <dbReference type="EMBL" id="MBB4841099.1"/>
    </source>
</evidence>
<organism evidence="2 3">
    <name type="scientific">Sphingomonas kyeonggiensis</name>
    <dbReference type="NCBI Taxonomy" id="1268553"/>
    <lineage>
        <taxon>Bacteria</taxon>
        <taxon>Pseudomonadati</taxon>
        <taxon>Pseudomonadota</taxon>
        <taxon>Alphaproteobacteria</taxon>
        <taxon>Sphingomonadales</taxon>
        <taxon>Sphingomonadaceae</taxon>
        <taxon>Sphingomonas</taxon>
    </lineage>
</organism>
<keyword evidence="3" id="KW-1185">Reference proteome</keyword>
<evidence type="ECO:0000256" key="1">
    <source>
        <dbReference type="SAM" id="Phobius"/>
    </source>
</evidence>
<dbReference type="RefSeq" id="WP_184170189.1">
    <property type="nucleotide sequence ID" value="NZ_JACHLN010000004.1"/>
</dbReference>
<feature type="transmembrane region" description="Helical" evidence="1">
    <location>
        <begin position="12"/>
        <end position="33"/>
    </location>
</feature>
<sequence>MTEAEQLARKRYYMIVALNMLGTAGAVLGLLIAGRAHNYGVTVFGGAILLASLYFMAVVPRYFARRWKTPVEATPEA</sequence>
<keyword evidence="1" id="KW-1133">Transmembrane helix</keyword>
<dbReference type="Proteomes" id="UP000575241">
    <property type="component" value="Unassembled WGS sequence"/>
</dbReference>
<evidence type="ECO:0000313" key="3">
    <source>
        <dbReference type="Proteomes" id="UP000575241"/>
    </source>
</evidence>
<gene>
    <name evidence="2" type="ORF">HNP52_004196</name>
</gene>